<feature type="domain" description="Rhodanese" evidence="1">
    <location>
        <begin position="180"/>
        <end position="250"/>
    </location>
</feature>
<dbReference type="SMART" id="SM00450">
    <property type="entry name" value="RHOD"/>
    <property type="match status" value="2"/>
</dbReference>
<dbReference type="AlphaFoldDB" id="A0A7J6LM41"/>
<proteinExistence type="predicted"/>
<dbReference type="PANTHER" id="PTHR43031:SF1">
    <property type="entry name" value="PYRIDINE NUCLEOTIDE-DISULPHIDE OXIDOREDUCTASE"/>
    <property type="match status" value="1"/>
</dbReference>
<dbReference type="PROSITE" id="PS50206">
    <property type="entry name" value="RHODANESE_3"/>
    <property type="match status" value="2"/>
</dbReference>
<feature type="domain" description="Rhodanese" evidence="1">
    <location>
        <begin position="15"/>
        <end position="98"/>
    </location>
</feature>
<name>A0A7J6LM41_PEROL</name>
<evidence type="ECO:0000313" key="3">
    <source>
        <dbReference type="Proteomes" id="UP000572268"/>
    </source>
</evidence>
<accession>A0A7J6LM41</accession>
<evidence type="ECO:0000259" key="1">
    <source>
        <dbReference type="PROSITE" id="PS50206"/>
    </source>
</evidence>
<sequence length="283" mass="29897">MSSATIEDLAKAIKAGEKVSVVDVRSDDEVKEKPSNPGSIHIPIAEFNDRISEVPKGPVVVHCAIGKRAQRAGDALRAAGYAPVMNVTDRDAARKTVEEAKELAQKIQRGVAMIWRCCGMRFTRSVHSVFCSFLDVRFLFVSSRQCRLLPLVGVIAVAVMGSMMSSDSTTSADLAAAVAKGKKLSVLDVRSAGEVASKASLPGAIAIPVGEVESRISEVPKDGPVLVYCASGIRAGRAAGVLRSHGYSPVMSTVNCDSATKIIDEVEKLAKEGATAVSEEKTQ</sequence>
<dbReference type="Gene3D" id="3.40.250.10">
    <property type="entry name" value="Rhodanese-like domain"/>
    <property type="match status" value="2"/>
</dbReference>
<dbReference type="CDD" id="cd00158">
    <property type="entry name" value="RHOD"/>
    <property type="match status" value="2"/>
</dbReference>
<evidence type="ECO:0000313" key="2">
    <source>
        <dbReference type="EMBL" id="KAF4660243.1"/>
    </source>
</evidence>
<dbReference type="Proteomes" id="UP000572268">
    <property type="component" value="Unassembled WGS sequence"/>
</dbReference>
<comment type="caution">
    <text evidence="2">The sequence shown here is derived from an EMBL/GenBank/DDBJ whole genome shotgun (WGS) entry which is preliminary data.</text>
</comment>
<dbReference type="InterPro" id="IPR050229">
    <property type="entry name" value="GlpE_sulfurtransferase"/>
</dbReference>
<dbReference type="InterPro" id="IPR001763">
    <property type="entry name" value="Rhodanese-like_dom"/>
</dbReference>
<dbReference type="InterPro" id="IPR036873">
    <property type="entry name" value="Rhodanese-like_dom_sf"/>
</dbReference>
<dbReference type="PANTHER" id="PTHR43031">
    <property type="entry name" value="FAD-DEPENDENT OXIDOREDUCTASE"/>
    <property type="match status" value="1"/>
</dbReference>
<protein>
    <recommendedName>
        <fullName evidence="1">Rhodanese domain-containing protein</fullName>
    </recommendedName>
</protein>
<dbReference type="Pfam" id="PF00581">
    <property type="entry name" value="Rhodanese"/>
    <property type="match status" value="2"/>
</dbReference>
<organism evidence="2 3">
    <name type="scientific">Perkinsus olseni</name>
    <name type="common">Perkinsus atlanticus</name>
    <dbReference type="NCBI Taxonomy" id="32597"/>
    <lineage>
        <taxon>Eukaryota</taxon>
        <taxon>Sar</taxon>
        <taxon>Alveolata</taxon>
        <taxon>Perkinsozoa</taxon>
        <taxon>Perkinsea</taxon>
        <taxon>Perkinsida</taxon>
        <taxon>Perkinsidae</taxon>
        <taxon>Perkinsus</taxon>
    </lineage>
</organism>
<gene>
    <name evidence="2" type="ORF">FOL46_006207</name>
</gene>
<reference evidence="2 3" key="1">
    <citation type="submission" date="2020-04" db="EMBL/GenBank/DDBJ databases">
        <title>Perkinsus olseni comparative genomics.</title>
        <authorList>
            <person name="Bogema D.R."/>
        </authorList>
    </citation>
    <scope>NUCLEOTIDE SEQUENCE [LARGE SCALE GENOMIC DNA]</scope>
    <source>
        <strain evidence="2">ATCC PRA-31</strain>
    </source>
</reference>
<dbReference type="EMBL" id="JABANN010000397">
    <property type="protein sequence ID" value="KAF4660243.1"/>
    <property type="molecule type" value="Genomic_DNA"/>
</dbReference>
<dbReference type="SUPFAM" id="SSF52821">
    <property type="entry name" value="Rhodanese/Cell cycle control phosphatase"/>
    <property type="match status" value="2"/>
</dbReference>